<dbReference type="AlphaFoldDB" id="A0AAV9P7Y8"/>
<name>A0AAV9P7Y8_9PEZI</name>
<dbReference type="EMBL" id="JAVRRT010000009">
    <property type="protein sequence ID" value="KAK5169156.1"/>
    <property type="molecule type" value="Genomic_DNA"/>
</dbReference>
<evidence type="ECO:0000313" key="2">
    <source>
        <dbReference type="EMBL" id="KAK5169156.1"/>
    </source>
</evidence>
<feature type="region of interest" description="Disordered" evidence="1">
    <location>
        <begin position="46"/>
        <end position="117"/>
    </location>
</feature>
<proteinExistence type="predicted"/>
<comment type="caution">
    <text evidence="2">The sequence shown here is derived from an EMBL/GenBank/DDBJ whole genome shotgun (WGS) entry which is preliminary data.</text>
</comment>
<gene>
    <name evidence="2" type="ORF">LTR77_006465</name>
</gene>
<feature type="region of interest" description="Disordered" evidence="1">
    <location>
        <begin position="172"/>
        <end position="205"/>
    </location>
</feature>
<evidence type="ECO:0000256" key="1">
    <source>
        <dbReference type="SAM" id="MobiDB-lite"/>
    </source>
</evidence>
<sequence>MLLPAAATYIRPADLDVESVYGAYHGLWPQHTLDTWSTRAPLRLPAQVRDDEGTRRPNQPSPNEGPPRYSRYVPLPPPPPPPPYTELPPTRPADEQQVRTETAIPPPQMAAESAKERRLRRLKTRIAAFGHQVKTRWGPAALEGLISFLAALAGLGEDGKPLRKGIHSRCNCPARSADRQQVRKKPVKPQPQTAGPSAKENRPGRLKTNMAALGHKVKTRWGPAVLQEVVIFFGYSEGYDEDRKSLTGMFSRRGM</sequence>
<keyword evidence="3" id="KW-1185">Reference proteome</keyword>
<evidence type="ECO:0000313" key="3">
    <source>
        <dbReference type="Proteomes" id="UP001337655"/>
    </source>
</evidence>
<reference evidence="2 3" key="1">
    <citation type="submission" date="2023-08" db="EMBL/GenBank/DDBJ databases">
        <title>Black Yeasts Isolated from many extreme environments.</title>
        <authorList>
            <person name="Coleine C."/>
            <person name="Stajich J.E."/>
            <person name="Selbmann L."/>
        </authorList>
    </citation>
    <scope>NUCLEOTIDE SEQUENCE [LARGE SCALE GENOMIC DNA]</scope>
    <source>
        <strain evidence="2 3">CCFEE 5935</strain>
    </source>
</reference>
<dbReference type="RefSeq" id="XP_064658622.1">
    <property type="nucleotide sequence ID" value="XM_064803707.1"/>
</dbReference>
<feature type="compositionally biased region" description="Pro residues" evidence="1">
    <location>
        <begin position="74"/>
        <end position="91"/>
    </location>
</feature>
<protein>
    <submittedName>
        <fullName evidence="2">Uncharacterized protein</fullName>
    </submittedName>
</protein>
<accession>A0AAV9P7Y8</accession>
<organism evidence="2 3">
    <name type="scientific">Saxophila tyrrhenica</name>
    <dbReference type="NCBI Taxonomy" id="1690608"/>
    <lineage>
        <taxon>Eukaryota</taxon>
        <taxon>Fungi</taxon>
        <taxon>Dikarya</taxon>
        <taxon>Ascomycota</taxon>
        <taxon>Pezizomycotina</taxon>
        <taxon>Dothideomycetes</taxon>
        <taxon>Dothideomycetidae</taxon>
        <taxon>Mycosphaerellales</taxon>
        <taxon>Extremaceae</taxon>
        <taxon>Saxophila</taxon>
    </lineage>
</organism>
<dbReference type="GeneID" id="89927805"/>
<dbReference type="Proteomes" id="UP001337655">
    <property type="component" value="Unassembled WGS sequence"/>
</dbReference>